<feature type="transmembrane region" description="Helical" evidence="6">
    <location>
        <begin position="138"/>
        <end position="156"/>
    </location>
</feature>
<dbReference type="GO" id="GO:0005216">
    <property type="term" value="F:monoatomic ion channel activity"/>
    <property type="evidence" value="ECO:0007669"/>
    <property type="project" value="InterPro"/>
</dbReference>
<evidence type="ECO:0000313" key="8">
    <source>
        <dbReference type="EMBL" id="CAG9316747.1"/>
    </source>
</evidence>
<dbReference type="EMBL" id="CAJZBQ010000016">
    <property type="protein sequence ID" value="CAG9316747.1"/>
    <property type="molecule type" value="Genomic_DNA"/>
</dbReference>
<dbReference type="Proteomes" id="UP001162131">
    <property type="component" value="Unassembled WGS sequence"/>
</dbReference>
<evidence type="ECO:0000259" key="7">
    <source>
        <dbReference type="Pfam" id="PF00520"/>
    </source>
</evidence>
<proteinExistence type="predicted"/>
<evidence type="ECO:0000256" key="3">
    <source>
        <dbReference type="ARBA" id="ARBA00022989"/>
    </source>
</evidence>
<reference evidence="8" key="1">
    <citation type="submission" date="2021-09" db="EMBL/GenBank/DDBJ databases">
        <authorList>
            <consortium name="AG Swart"/>
            <person name="Singh M."/>
            <person name="Singh A."/>
            <person name="Seah K."/>
            <person name="Emmerich C."/>
        </authorList>
    </citation>
    <scope>NUCLEOTIDE SEQUENCE</scope>
    <source>
        <strain evidence="8">ATCC30299</strain>
    </source>
</reference>
<evidence type="ECO:0000256" key="6">
    <source>
        <dbReference type="SAM" id="Phobius"/>
    </source>
</evidence>
<organism evidence="8 9">
    <name type="scientific">Blepharisma stoltei</name>
    <dbReference type="NCBI Taxonomy" id="1481888"/>
    <lineage>
        <taxon>Eukaryota</taxon>
        <taxon>Sar</taxon>
        <taxon>Alveolata</taxon>
        <taxon>Ciliophora</taxon>
        <taxon>Postciliodesmatophora</taxon>
        <taxon>Heterotrichea</taxon>
        <taxon>Heterotrichida</taxon>
        <taxon>Blepharismidae</taxon>
        <taxon>Blepharisma</taxon>
    </lineage>
</organism>
<feature type="transmembrane region" description="Helical" evidence="6">
    <location>
        <begin position="73"/>
        <end position="95"/>
    </location>
</feature>
<feature type="compositionally biased region" description="Polar residues" evidence="5">
    <location>
        <begin position="209"/>
        <end position="219"/>
    </location>
</feature>
<dbReference type="InterPro" id="IPR027359">
    <property type="entry name" value="Volt_channel_dom_sf"/>
</dbReference>
<dbReference type="AlphaFoldDB" id="A0AAU9ISN7"/>
<evidence type="ECO:0000313" key="9">
    <source>
        <dbReference type="Proteomes" id="UP001162131"/>
    </source>
</evidence>
<protein>
    <recommendedName>
        <fullName evidence="7">Ion transport domain-containing protein</fullName>
    </recommendedName>
</protein>
<feature type="transmembrane region" description="Helical" evidence="6">
    <location>
        <begin position="107"/>
        <end position="132"/>
    </location>
</feature>
<comment type="caution">
    <text evidence="8">The sequence shown here is derived from an EMBL/GenBank/DDBJ whole genome shotgun (WGS) entry which is preliminary data.</text>
</comment>
<feature type="compositionally biased region" description="Polar residues" evidence="5">
    <location>
        <begin position="183"/>
        <end position="198"/>
    </location>
</feature>
<evidence type="ECO:0000256" key="2">
    <source>
        <dbReference type="ARBA" id="ARBA00022692"/>
    </source>
</evidence>
<feature type="transmembrane region" description="Helical" evidence="6">
    <location>
        <begin position="47"/>
        <end position="67"/>
    </location>
</feature>
<keyword evidence="2 6" id="KW-0812">Transmembrane</keyword>
<keyword evidence="4 6" id="KW-0472">Membrane</keyword>
<dbReference type="InterPro" id="IPR005821">
    <property type="entry name" value="Ion_trans_dom"/>
</dbReference>
<evidence type="ECO:0000256" key="4">
    <source>
        <dbReference type="ARBA" id="ARBA00023136"/>
    </source>
</evidence>
<feature type="region of interest" description="Disordered" evidence="5">
    <location>
        <begin position="182"/>
        <end position="219"/>
    </location>
</feature>
<dbReference type="GO" id="GO:0016020">
    <property type="term" value="C:membrane"/>
    <property type="evidence" value="ECO:0007669"/>
    <property type="project" value="UniProtKB-SubCell"/>
</dbReference>
<dbReference type="Gene3D" id="1.20.120.350">
    <property type="entry name" value="Voltage-gated potassium channels. Chain C"/>
    <property type="match status" value="1"/>
</dbReference>
<keyword evidence="3 6" id="KW-1133">Transmembrane helix</keyword>
<keyword evidence="9" id="KW-1185">Reference proteome</keyword>
<feature type="domain" description="Ion transport" evidence="7">
    <location>
        <begin position="46"/>
        <end position="167"/>
    </location>
</feature>
<evidence type="ECO:0000256" key="5">
    <source>
        <dbReference type="SAM" id="MobiDB-lite"/>
    </source>
</evidence>
<evidence type="ECO:0000256" key="1">
    <source>
        <dbReference type="ARBA" id="ARBA00004141"/>
    </source>
</evidence>
<sequence>MLVGGITSAKGVFSPIEIISATNLLKTEGINLKVVLSRVYYSKLGKAFYLILIVWIILLLVLMMLGFDQQNYNLSVFLLTFMLVCVIFEAIYRVIMEGNIAFFSENWNIFDISSLSLSCIICCVSFGLEGFFGSCGKILAIVINLVRLFLIFFKLLRMLKRMKNTGIAVSELNDFSDAEDIQTPHSQDMSQKAINAQAKSDYDVEYKRQGSSKTDVSEA</sequence>
<accession>A0AAU9ISN7</accession>
<comment type="subcellular location">
    <subcellularLocation>
        <location evidence="1">Membrane</location>
        <topology evidence="1">Multi-pass membrane protein</topology>
    </subcellularLocation>
</comment>
<gene>
    <name evidence="8" type="ORF">BSTOLATCC_MIC16849</name>
</gene>
<name>A0AAU9ISN7_9CILI</name>
<dbReference type="Pfam" id="PF00520">
    <property type="entry name" value="Ion_trans"/>
    <property type="match status" value="1"/>
</dbReference>